<dbReference type="AlphaFoldDB" id="A0A0R1DSF4"/>
<evidence type="ECO:0000313" key="1">
    <source>
        <dbReference type="EMBL" id="KRJ98706.1"/>
    </source>
</evidence>
<gene>
    <name evidence="1" type="primary">Dyak\GE27870</name>
    <name evidence="1" type="synonym">GE27870</name>
    <name evidence="1" type="ORF">Dyak_GE27870</name>
</gene>
<dbReference type="Proteomes" id="UP000002282">
    <property type="component" value="Chromosome 2L"/>
</dbReference>
<evidence type="ECO:0000313" key="2">
    <source>
        <dbReference type="Proteomes" id="UP000002282"/>
    </source>
</evidence>
<protein>
    <submittedName>
        <fullName evidence="1">Uncharacterized protein</fullName>
    </submittedName>
</protein>
<name>A0A0R1DSF4_DROYA</name>
<dbReference type="EMBL" id="CM000157">
    <property type="protein sequence ID" value="KRJ98706.1"/>
    <property type="molecule type" value="Genomic_DNA"/>
</dbReference>
<proteinExistence type="predicted"/>
<dbReference type="KEGG" id="dya:Dyak_GE27870"/>
<organism evidence="1 2">
    <name type="scientific">Drosophila yakuba</name>
    <name type="common">Fruit fly</name>
    <dbReference type="NCBI Taxonomy" id="7245"/>
    <lineage>
        <taxon>Eukaryota</taxon>
        <taxon>Metazoa</taxon>
        <taxon>Ecdysozoa</taxon>
        <taxon>Arthropoda</taxon>
        <taxon>Hexapoda</taxon>
        <taxon>Insecta</taxon>
        <taxon>Pterygota</taxon>
        <taxon>Neoptera</taxon>
        <taxon>Endopterygota</taxon>
        <taxon>Diptera</taxon>
        <taxon>Brachycera</taxon>
        <taxon>Muscomorpha</taxon>
        <taxon>Ephydroidea</taxon>
        <taxon>Drosophilidae</taxon>
        <taxon>Drosophila</taxon>
        <taxon>Sophophora</taxon>
    </lineage>
</organism>
<reference evidence="1 2" key="2">
    <citation type="journal article" date="2007" name="PLoS Biol.">
        <title>Principles of genome evolution in the Drosophila melanogaster species group.</title>
        <authorList>
            <person name="Ranz J.M."/>
            <person name="Maurin D."/>
            <person name="Chan Y.S."/>
            <person name="von Grotthuss M."/>
            <person name="Hillier L.W."/>
            <person name="Roote J."/>
            <person name="Ashburner M."/>
            <person name="Bergman C.M."/>
        </authorList>
    </citation>
    <scope>NUCLEOTIDE SEQUENCE [LARGE SCALE GENOMIC DNA]</scope>
    <source>
        <strain evidence="2">Tai18E2 / Tucson 14021-0261.01</strain>
    </source>
</reference>
<accession>A0A0R1DSF4</accession>
<keyword evidence="2" id="KW-1185">Reference proteome</keyword>
<reference evidence="1 2" key="1">
    <citation type="journal article" date="2007" name="Nature">
        <title>Evolution of genes and genomes on the Drosophila phylogeny.</title>
        <authorList>
            <consortium name="Drosophila 12 Genomes Consortium"/>
            <person name="Clark A.G."/>
            <person name="Eisen M.B."/>
            <person name="Smith D.R."/>
            <person name="Bergman C.M."/>
            <person name="Oliver B."/>
            <person name="Markow T.A."/>
            <person name="Kaufman T.C."/>
            <person name="Kellis M."/>
            <person name="Gelbart W."/>
            <person name="Iyer V.N."/>
            <person name="Pollard D.A."/>
            <person name="Sackton T.B."/>
            <person name="Larracuente A.M."/>
            <person name="Singh N.D."/>
            <person name="Abad J.P."/>
            <person name="Abt D.N."/>
            <person name="Adryan B."/>
            <person name="Aguade M."/>
            <person name="Akashi H."/>
            <person name="Anderson W.W."/>
            <person name="Aquadro C.F."/>
            <person name="Ardell D.H."/>
            <person name="Arguello R."/>
            <person name="Artieri C.G."/>
            <person name="Barbash D.A."/>
            <person name="Barker D."/>
            <person name="Barsanti P."/>
            <person name="Batterham P."/>
            <person name="Batzoglou S."/>
            <person name="Begun D."/>
            <person name="Bhutkar A."/>
            <person name="Blanco E."/>
            <person name="Bosak S.A."/>
            <person name="Bradley R.K."/>
            <person name="Brand A.D."/>
            <person name="Brent M.R."/>
            <person name="Brooks A.N."/>
            <person name="Brown R.H."/>
            <person name="Butlin R.K."/>
            <person name="Caggese C."/>
            <person name="Calvi B.R."/>
            <person name="Bernardo de Carvalho A."/>
            <person name="Caspi A."/>
            <person name="Castrezana S."/>
            <person name="Celniker S.E."/>
            <person name="Chang J.L."/>
            <person name="Chapple C."/>
            <person name="Chatterji S."/>
            <person name="Chinwalla A."/>
            <person name="Civetta A."/>
            <person name="Clifton S.W."/>
            <person name="Comeron J.M."/>
            <person name="Costello J.C."/>
            <person name="Coyne J.A."/>
            <person name="Daub J."/>
            <person name="David R.G."/>
            <person name="Delcher A.L."/>
            <person name="Delehaunty K."/>
            <person name="Do C.B."/>
            <person name="Ebling H."/>
            <person name="Edwards K."/>
            <person name="Eickbush T."/>
            <person name="Evans J.D."/>
            <person name="Filipski A."/>
            <person name="Findeiss S."/>
            <person name="Freyhult E."/>
            <person name="Fulton L."/>
            <person name="Fulton R."/>
            <person name="Garcia A.C."/>
            <person name="Gardiner A."/>
            <person name="Garfield D.A."/>
            <person name="Garvin B.E."/>
            <person name="Gibson G."/>
            <person name="Gilbert D."/>
            <person name="Gnerre S."/>
            <person name="Godfrey J."/>
            <person name="Good R."/>
            <person name="Gotea V."/>
            <person name="Gravely B."/>
            <person name="Greenberg A.J."/>
            <person name="Griffiths-Jones S."/>
            <person name="Gross S."/>
            <person name="Guigo R."/>
            <person name="Gustafson E.A."/>
            <person name="Haerty W."/>
            <person name="Hahn M.W."/>
            <person name="Halligan D.L."/>
            <person name="Halpern A.L."/>
            <person name="Halter G.M."/>
            <person name="Han M.V."/>
            <person name="Heger A."/>
            <person name="Hillier L."/>
            <person name="Hinrichs A.S."/>
            <person name="Holmes I."/>
            <person name="Hoskins R.A."/>
            <person name="Hubisz M.J."/>
            <person name="Hultmark D."/>
            <person name="Huntley M.A."/>
            <person name="Jaffe D.B."/>
            <person name="Jagadeeshan S."/>
            <person name="Jeck W.R."/>
            <person name="Johnson J."/>
            <person name="Jones C.D."/>
            <person name="Jordan W.C."/>
            <person name="Karpen G.H."/>
            <person name="Kataoka E."/>
            <person name="Keightley P.D."/>
            <person name="Kheradpour P."/>
            <person name="Kirkness E.F."/>
            <person name="Koerich L.B."/>
            <person name="Kristiansen K."/>
            <person name="Kudrna D."/>
            <person name="Kulathinal R.J."/>
            <person name="Kumar S."/>
            <person name="Kwok R."/>
            <person name="Lander E."/>
            <person name="Langley C.H."/>
            <person name="Lapoint R."/>
            <person name="Lazzaro B.P."/>
            <person name="Lee S.J."/>
            <person name="Levesque L."/>
            <person name="Li R."/>
            <person name="Lin C.F."/>
            <person name="Lin M.F."/>
            <person name="Lindblad-Toh K."/>
            <person name="Llopart A."/>
            <person name="Long M."/>
            <person name="Low L."/>
            <person name="Lozovsky E."/>
            <person name="Lu J."/>
            <person name="Luo M."/>
            <person name="Machado C.A."/>
            <person name="Makalowski W."/>
            <person name="Marzo M."/>
            <person name="Matsuda M."/>
            <person name="Matzkin L."/>
            <person name="McAllister B."/>
            <person name="McBride C.S."/>
            <person name="McKernan B."/>
            <person name="McKernan K."/>
            <person name="Mendez-Lago M."/>
            <person name="Minx P."/>
            <person name="Mollenhauer M.U."/>
            <person name="Montooth K."/>
            <person name="Mount S.M."/>
            <person name="Mu X."/>
            <person name="Myers E."/>
            <person name="Negre B."/>
            <person name="Newfeld S."/>
            <person name="Nielsen R."/>
            <person name="Noor M.A."/>
            <person name="O'Grady P."/>
            <person name="Pachter L."/>
            <person name="Papaceit M."/>
            <person name="Parisi M.J."/>
            <person name="Parisi M."/>
            <person name="Parts L."/>
            <person name="Pedersen J.S."/>
            <person name="Pesole G."/>
            <person name="Phillippy A.M."/>
            <person name="Ponting C.P."/>
            <person name="Pop M."/>
            <person name="Porcelli D."/>
            <person name="Powell J.R."/>
            <person name="Prohaska S."/>
            <person name="Pruitt K."/>
            <person name="Puig M."/>
            <person name="Quesneville H."/>
            <person name="Ram K.R."/>
            <person name="Rand D."/>
            <person name="Rasmussen M.D."/>
            <person name="Reed L.K."/>
            <person name="Reenan R."/>
            <person name="Reily A."/>
            <person name="Remington K.A."/>
            <person name="Rieger T.T."/>
            <person name="Ritchie M.G."/>
            <person name="Robin C."/>
            <person name="Rogers Y.H."/>
            <person name="Rohde C."/>
            <person name="Rozas J."/>
            <person name="Rubenfield M.J."/>
            <person name="Ruiz A."/>
            <person name="Russo S."/>
            <person name="Salzberg S.L."/>
            <person name="Sanchez-Gracia A."/>
            <person name="Saranga D.J."/>
            <person name="Sato H."/>
            <person name="Schaeffer S.W."/>
            <person name="Schatz M.C."/>
            <person name="Schlenke T."/>
            <person name="Schwartz R."/>
            <person name="Segarra C."/>
            <person name="Singh R.S."/>
            <person name="Sirot L."/>
            <person name="Sirota M."/>
            <person name="Sisneros N.B."/>
            <person name="Smith C.D."/>
            <person name="Smith T.F."/>
            <person name="Spieth J."/>
            <person name="Stage D.E."/>
            <person name="Stark A."/>
            <person name="Stephan W."/>
            <person name="Strausberg R.L."/>
            <person name="Strempel S."/>
            <person name="Sturgill D."/>
            <person name="Sutton G."/>
            <person name="Sutton G.G."/>
            <person name="Tao W."/>
            <person name="Teichmann S."/>
            <person name="Tobari Y.N."/>
            <person name="Tomimura Y."/>
            <person name="Tsolas J.M."/>
            <person name="Valente V.L."/>
            <person name="Venter E."/>
            <person name="Venter J.C."/>
            <person name="Vicario S."/>
            <person name="Vieira F.G."/>
            <person name="Vilella A.J."/>
            <person name="Villasante A."/>
            <person name="Walenz B."/>
            <person name="Wang J."/>
            <person name="Wasserman M."/>
            <person name="Watts T."/>
            <person name="Wilson D."/>
            <person name="Wilson R.K."/>
            <person name="Wing R.A."/>
            <person name="Wolfner M.F."/>
            <person name="Wong A."/>
            <person name="Wong G.K."/>
            <person name="Wu C.I."/>
            <person name="Wu G."/>
            <person name="Yamamoto D."/>
            <person name="Yang H.P."/>
            <person name="Yang S.P."/>
            <person name="Yorke J.A."/>
            <person name="Yoshida K."/>
            <person name="Zdobnov E."/>
            <person name="Zhang P."/>
            <person name="Zhang Y."/>
            <person name="Zimin A.V."/>
            <person name="Baldwin J."/>
            <person name="Abdouelleil A."/>
            <person name="Abdulkadir J."/>
            <person name="Abebe A."/>
            <person name="Abera B."/>
            <person name="Abreu J."/>
            <person name="Acer S.C."/>
            <person name="Aftuck L."/>
            <person name="Alexander A."/>
            <person name="An P."/>
            <person name="Anderson E."/>
            <person name="Anderson S."/>
            <person name="Arachi H."/>
            <person name="Azer M."/>
            <person name="Bachantsang P."/>
            <person name="Barry A."/>
            <person name="Bayul T."/>
            <person name="Berlin A."/>
            <person name="Bessette D."/>
            <person name="Bloom T."/>
            <person name="Blye J."/>
            <person name="Boguslavskiy L."/>
            <person name="Bonnet C."/>
            <person name="Boukhgalter B."/>
            <person name="Bourzgui I."/>
            <person name="Brown A."/>
            <person name="Cahill P."/>
            <person name="Channer S."/>
            <person name="Cheshatsang Y."/>
            <person name="Chuda L."/>
            <person name="Citroen M."/>
            <person name="Collymore A."/>
            <person name="Cooke P."/>
            <person name="Costello M."/>
            <person name="D'Aco K."/>
            <person name="Daza R."/>
            <person name="De Haan G."/>
            <person name="DeGray S."/>
            <person name="DeMaso C."/>
            <person name="Dhargay N."/>
            <person name="Dooley K."/>
            <person name="Dooley E."/>
            <person name="Doricent M."/>
            <person name="Dorje P."/>
            <person name="Dorjee K."/>
            <person name="Dupes A."/>
            <person name="Elong R."/>
            <person name="Falk J."/>
            <person name="Farina A."/>
            <person name="Faro S."/>
            <person name="Ferguson D."/>
            <person name="Fisher S."/>
            <person name="Foley C.D."/>
            <person name="Franke A."/>
            <person name="Friedrich D."/>
            <person name="Gadbois L."/>
            <person name="Gearin G."/>
            <person name="Gearin C.R."/>
            <person name="Giannoukos G."/>
            <person name="Goode T."/>
            <person name="Graham J."/>
            <person name="Grandbois E."/>
            <person name="Grewal S."/>
            <person name="Gyaltsen K."/>
            <person name="Hafez N."/>
            <person name="Hagos B."/>
            <person name="Hall J."/>
            <person name="Henson C."/>
            <person name="Hollinger A."/>
            <person name="Honan T."/>
            <person name="Huard M.D."/>
            <person name="Hughes L."/>
            <person name="Hurhula B."/>
            <person name="Husby M.E."/>
            <person name="Kamat A."/>
            <person name="Kanga B."/>
            <person name="Kashin S."/>
            <person name="Khazanovich D."/>
            <person name="Kisner P."/>
            <person name="Lance K."/>
            <person name="Lara M."/>
            <person name="Lee W."/>
            <person name="Lennon N."/>
            <person name="Letendre F."/>
            <person name="LeVine R."/>
            <person name="Lipovsky A."/>
            <person name="Liu X."/>
            <person name="Liu J."/>
            <person name="Liu S."/>
            <person name="Lokyitsang T."/>
            <person name="Lokyitsang Y."/>
            <person name="Lubonja R."/>
            <person name="Lui A."/>
            <person name="MacDonald P."/>
            <person name="Magnisalis V."/>
            <person name="Maru K."/>
            <person name="Matthews C."/>
            <person name="McCusker W."/>
            <person name="McDonough S."/>
            <person name="Mehta T."/>
            <person name="Meldrim J."/>
            <person name="Meneus L."/>
            <person name="Mihai O."/>
            <person name="Mihalev A."/>
            <person name="Mihova T."/>
            <person name="Mittelman R."/>
            <person name="Mlenga V."/>
            <person name="Montmayeur A."/>
            <person name="Mulrain L."/>
            <person name="Navidi A."/>
            <person name="Naylor J."/>
            <person name="Negash T."/>
            <person name="Nguyen T."/>
            <person name="Nguyen N."/>
            <person name="Nicol R."/>
            <person name="Norbu C."/>
            <person name="Norbu N."/>
            <person name="Novod N."/>
            <person name="O'Neill B."/>
            <person name="Osman S."/>
            <person name="Markiewicz E."/>
            <person name="Oyono O.L."/>
            <person name="Patti C."/>
            <person name="Phunkhang P."/>
            <person name="Pierre F."/>
            <person name="Priest M."/>
            <person name="Raghuraman S."/>
            <person name="Rege F."/>
            <person name="Reyes R."/>
            <person name="Rise C."/>
            <person name="Rogov P."/>
            <person name="Ross K."/>
            <person name="Ryan E."/>
            <person name="Settipalli S."/>
            <person name="Shea T."/>
            <person name="Sherpa N."/>
            <person name="Shi L."/>
            <person name="Shih D."/>
            <person name="Sparrow T."/>
            <person name="Spaulding J."/>
            <person name="Stalker J."/>
            <person name="Stange-Thomann N."/>
            <person name="Stavropoulos S."/>
            <person name="Stone C."/>
            <person name="Strader C."/>
            <person name="Tesfaye S."/>
            <person name="Thomson T."/>
            <person name="Thoulutsang Y."/>
            <person name="Thoulutsang D."/>
            <person name="Topham K."/>
            <person name="Topping I."/>
            <person name="Tsamla T."/>
            <person name="Vassiliev H."/>
            <person name="Vo A."/>
            <person name="Wangchuk T."/>
            <person name="Wangdi T."/>
            <person name="Weiand M."/>
            <person name="Wilkinson J."/>
            <person name="Wilson A."/>
            <person name="Yadav S."/>
            <person name="Young G."/>
            <person name="Yu Q."/>
            <person name="Zembek L."/>
            <person name="Zhong D."/>
            <person name="Zimmer A."/>
            <person name="Zwirko Z."/>
            <person name="Jaffe D.B."/>
            <person name="Alvarez P."/>
            <person name="Brockman W."/>
            <person name="Butler J."/>
            <person name="Chin C."/>
            <person name="Gnerre S."/>
            <person name="Grabherr M."/>
            <person name="Kleber M."/>
            <person name="Mauceli E."/>
            <person name="MacCallum I."/>
        </authorList>
    </citation>
    <scope>NUCLEOTIDE SEQUENCE [LARGE SCALE GENOMIC DNA]</scope>
    <source>
        <strain evidence="2">Tai18E2 / Tucson 14021-0261.01</strain>
    </source>
</reference>
<sequence length="67" mass="7274">MKHPGFFKSGVISPNSNACCAVTLHFRLPCLLFIDWPCTTLVAKGNDTSPPNIKKMGRTNAEIIGVN</sequence>